<evidence type="ECO:0000313" key="2">
    <source>
        <dbReference type="Proteomes" id="UP000175971"/>
    </source>
</evidence>
<dbReference type="AlphaFoldDB" id="A0A1E7LP22"/>
<accession>A0A1E7LP22</accession>
<organism evidence="1 2">
    <name type="scientific">Streptomyces nanshensis</name>
    <dbReference type="NCBI Taxonomy" id="518642"/>
    <lineage>
        <taxon>Bacteria</taxon>
        <taxon>Bacillati</taxon>
        <taxon>Actinomycetota</taxon>
        <taxon>Actinomycetes</taxon>
        <taxon>Kitasatosporales</taxon>
        <taxon>Streptomycetaceae</taxon>
        <taxon>Streptomyces</taxon>
    </lineage>
</organism>
<keyword evidence="2" id="KW-1185">Reference proteome</keyword>
<dbReference type="EMBL" id="LJGZ01000095">
    <property type="protein sequence ID" value="OEV17926.1"/>
    <property type="molecule type" value="Genomic_DNA"/>
</dbReference>
<reference evidence="1 2" key="1">
    <citation type="journal article" date="2016" name="Front. Microbiol.">
        <title>Comparative Genomics Analysis of Streptomyces Species Reveals Their Adaptation to the Marine Environment and Their Diversity at the Genomic Level.</title>
        <authorList>
            <person name="Tian X."/>
            <person name="Zhang Z."/>
            <person name="Yang T."/>
            <person name="Chen M."/>
            <person name="Li J."/>
            <person name="Chen F."/>
            <person name="Yang J."/>
            <person name="Li W."/>
            <person name="Zhang B."/>
            <person name="Zhang Z."/>
            <person name="Wu J."/>
            <person name="Zhang C."/>
            <person name="Long L."/>
            <person name="Xiao J."/>
        </authorList>
    </citation>
    <scope>NUCLEOTIDE SEQUENCE [LARGE SCALE GENOMIC DNA]</scope>
    <source>
        <strain evidence="1 2">SCSIO M10372</strain>
    </source>
</reference>
<dbReference type="RefSeq" id="WP_070202828.1">
    <property type="nucleotide sequence ID" value="NZ_LJGZ01000095.1"/>
</dbReference>
<sequence>MPAAEQPDPTRHPDPDAVSLLAAAAALGIIDGAVRDARTATAEQADGPATDPDRAQALASLQLLRELRERLAGWETGLIEAARAAGASWAELADPLGVASRQAAERRYLRLRPGSLGSTGEERVKATRDRRAADRTITTWARQNAADLRSLAGQVTALTGLPSPAGAPLDQLRRALAADDAALLVAPLTAVRPHLPSGQRQLAARIDSLTRRTGELREDTAARRQGG</sequence>
<proteinExistence type="predicted"/>
<evidence type="ECO:0000313" key="1">
    <source>
        <dbReference type="EMBL" id="OEV17926.1"/>
    </source>
</evidence>
<dbReference type="PATRIC" id="fig|518642.7.peg.6600"/>
<comment type="caution">
    <text evidence="1">The sequence shown here is derived from an EMBL/GenBank/DDBJ whole genome shotgun (WGS) entry which is preliminary data.</text>
</comment>
<name>A0A1E7LP22_9ACTN</name>
<dbReference type="OrthoDB" id="3827740at2"/>
<dbReference type="Proteomes" id="UP000175971">
    <property type="component" value="Unassembled WGS sequence"/>
</dbReference>
<protein>
    <submittedName>
        <fullName evidence="1">HSP18 transcriptional regulator</fullName>
    </submittedName>
</protein>
<gene>
    <name evidence="1" type="ORF">AN221_25175</name>
</gene>